<accession>A0A829D120</accession>
<comment type="caution">
    <text evidence="2">The sequence shown here is derived from an EMBL/GenBank/DDBJ whole genome shotgun (WGS) entry which is preliminary data.</text>
</comment>
<feature type="transmembrane region" description="Helical" evidence="1">
    <location>
        <begin position="12"/>
        <end position="29"/>
    </location>
</feature>
<reference evidence="2 3" key="1">
    <citation type="submission" date="2013-02" db="EMBL/GenBank/DDBJ databases">
        <authorList>
            <person name="Harkins D.M."/>
            <person name="Durkin A.S."/>
            <person name="Brinkac L.M."/>
            <person name="Haft D.H."/>
            <person name="Selengut J.D."/>
            <person name="Sanka R."/>
            <person name="DePew J."/>
            <person name="Purushe J."/>
            <person name="Whelen A.C."/>
            <person name="Vinetz J.M."/>
            <person name="Sutton G.G."/>
            <person name="Nierman W.C."/>
            <person name="Fouts D.E."/>
        </authorList>
    </citation>
    <scope>NUCLEOTIDE SEQUENCE [LARGE SCALE GENOMIC DNA]</scope>
    <source>
        <strain evidence="2 3">2002000626</strain>
    </source>
</reference>
<protein>
    <submittedName>
        <fullName evidence="2">RND transporter, Hydrophobe/Amphiphile Efflux-1 (HAE1)/Heavy Metal Efflux (HME) family, permease protein</fullName>
    </submittedName>
</protein>
<dbReference type="Gene3D" id="1.20.1640.10">
    <property type="entry name" value="Multidrug efflux transporter AcrB transmembrane domain"/>
    <property type="match status" value="1"/>
</dbReference>
<dbReference type="GO" id="GO:0005886">
    <property type="term" value="C:plasma membrane"/>
    <property type="evidence" value="ECO:0007669"/>
    <property type="project" value="TreeGrafter"/>
</dbReference>
<keyword evidence="1" id="KW-1133">Transmembrane helix</keyword>
<keyword evidence="1" id="KW-0472">Membrane</keyword>
<name>A0A829D120_LEPIR</name>
<dbReference type="SUPFAM" id="SSF82693">
    <property type="entry name" value="Multidrug efflux transporter AcrB pore domain, PN1, PN2, PC1 and PC2 subdomains"/>
    <property type="match status" value="1"/>
</dbReference>
<gene>
    <name evidence="2" type="ORF">LEP1GSC029_0628</name>
</gene>
<proteinExistence type="predicted"/>
<dbReference type="PANTHER" id="PTHR32063:SF24">
    <property type="entry name" value="CATION EFFLUX SYSTEM (ACRB_ACRD_ACRF FAMILY)"/>
    <property type="match status" value="1"/>
</dbReference>
<dbReference type="InterPro" id="IPR001036">
    <property type="entry name" value="Acrflvin-R"/>
</dbReference>
<dbReference type="Gene3D" id="3.30.70.1430">
    <property type="entry name" value="Multidrug efflux transporter AcrB pore domain"/>
    <property type="match status" value="1"/>
</dbReference>
<evidence type="ECO:0000256" key="1">
    <source>
        <dbReference type="SAM" id="Phobius"/>
    </source>
</evidence>
<evidence type="ECO:0000313" key="3">
    <source>
        <dbReference type="Proteomes" id="UP000012329"/>
    </source>
</evidence>
<sequence>MLSRLLNISLSNPILSTGTVFFLFIYSFFTLKDVPIDAVPDITNTQVIVIAKTGSLDPEQVEKVVTFPLETELMGMPNLIDVRSVSKFGLSNISLIFKEGTDIYQARSMVLERISSAQEKLPKGISPTIVPNTTGLGEIFFIP</sequence>
<dbReference type="EMBL" id="AFJL02000061">
    <property type="protein sequence ID" value="EMY05912.1"/>
    <property type="molecule type" value="Genomic_DNA"/>
</dbReference>
<dbReference type="GO" id="GO:0042910">
    <property type="term" value="F:xenobiotic transmembrane transporter activity"/>
    <property type="evidence" value="ECO:0007669"/>
    <property type="project" value="TreeGrafter"/>
</dbReference>
<dbReference type="Pfam" id="PF00873">
    <property type="entry name" value="ACR_tran"/>
    <property type="match status" value="1"/>
</dbReference>
<dbReference type="Proteomes" id="UP000012329">
    <property type="component" value="Unassembled WGS sequence"/>
</dbReference>
<evidence type="ECO:0000313" key="2">
    <source>
        <dbReference type="EMBL" id="EMY05912.1"/>
    </source>
</evidence>
<keyword evidence="1" id="KW-0812">Transmembrane</keyword>
<dbReference type="AlphaFoldDB" id="A0A829D120"/>
<dbReference type="PANTHER" id="PTHR32063">
    <property type="match status" value="1"/>
</dbReference>
<organism evidence="2 3">
    <name type="scientific">Leptospira interrogans str. 2002000626</name>
    <dbReference type="NCBI Taxonomy" id="996803"/>
    <lineage>
        <taxon>Bacteria</taxon>
        <taxon>Pseudomonadati</taxon>
        <taxon>Spirochaetota</taxon>
        <taxon>Spirochaetia</taxon>
        <taxon>Leptospirales</taxon>
        <taxon>Leptospiraceae</taxon>
        <taxon>Leptospira</taxon>
    </lineage>
</organism>